<evidence type="ECO:0000313" key="1">
    <source>
        <dbReference type="EMBL" id="GER29171.1"/>
    </source>
</evidence>
<keyword evidence="2" id="KW-1185">Reference proteome</keyword>
<gene>
    <name evidence="1" type="ORF">STAS_05018</name>
</gene>
<dbReference type="EMBL" id="BKCP01003336">
    <property type="protein sequence ID" value="GER29171.1"/>
    <property type="molecule type" value="Genomic_DNA"/>
</dbReference>
<sequence>MIVLEWFLFGCHWSTGSPFAVAPPNIGRLHPGSSCLKKVFLLLMLVLQISFDSHKGGKEILRRLRNRYGTCGVCWNVAGRLHVTLGLRGSLACALRQTRTGSRAPRSCDAALHWLYGLVRHWSLPGTA</sequence>
<proteinExistence type="predicted"/>
<protein>
    <submittedName>
        <fullName evidence="1">NAD(P)-binding Rossmann-fold superfamily protein</fullName>
    </submittedName>
</protein>
<accession>A0A5A7P903</accession>
<comment type="caution">
    <text evidence="1">The sequence shown here is derived from an EMBL/GenBank/DDBJ whole genome shotgun (WGS) entry which is preliminary data.</text>
</comment>
<dbReference type="AlphaFoldDB" id="A0A5A7P903"/>
<reference evidence="2" key="1">
    <citation type="journal article" date="2019" name="Curr. Biol.">
        <title>Genome Sequence of Striga asiatica Provides Insight into the Evolution of Plant Parasitism.</title>
        <authorList>
            <person name="Yoshida S."/>
            <person name="Kim S."/>
            <person name="Wafula E.K."/>
            <person name="Tanskanen J."/>
            <person name="Kim Y.M."/>
            <person name="Honaas L."/>
            <person name="Yang Z."/>
            <person name="Spallek T."/>
            <person name="Conn C.E."/>
            <person name="Ichihashi Y."/>
            <person name="Cheong K."/>
            <person name="Cui S."/>
            <person name="Der J.P."/>
            <person name="Gundlach H."/>
            <person name="Jiao Y."/>
            <person name="Hori C."/>
            <person name="Ishida J.K."/>
            <person name="Kasahara H."/>
            <person name="Kiba T."/>
            <person name="Kim M.S."/>
            <person name="Koo N."/>
            <person name="Laohavisit A."/>
            <person name="Lee Y.H."/>
            <person name="Lumba S."/>
            <person name="McCourt P."/>
            <person name="Mortimer J.C."/>
            <person name="Mutuku J.M."/>
            <person name="Nomura T."/>
            <person name="Sasaki-Sekimoto Y."/>
            <person name="Seto Y."/>
            <person name="Wang Y."/>
            <person name="Wakatake T."/>
            <person name="Sakakibara H."/>
            <person name="Demura T."/>
            <person name="Yamaguchi S."/>
            <person name="Yoneyama K."/>
            <person name="Manabe R.I."/>
            <person name="Nelson D.C."/>
            <person name="Schulman A.H."/>
            <person name="Timko M.P."/>
            <person name="dePamphilis C.W."/>
            <person name="Choi D."/>
            <person name="Shirasu K."/>
        </authorList>
    </citation>
    <scope>NUCLEOTIDE SEQUENCE [LARGE SCALE GENOMIC DNA]</scope>
    <source>
        <strain evidence="2">cv. UVA1</strain>
    </source>
</reference>
<organism evidence="1 2">
    <name type="scientific">Striga asiatica</name>
    <name type="common">Asiatic witchweed</name>
    <name type="synonym">Buchnera asiatica</name>
    <dbReference type="NCBI Taxonomy" id="4170"/>
    <lineage>
        <taxon>Eukaryota</taxon>
        <taxon>Viridiplantae</taxon>
        <taxon>Streptophyta</taxon>
        <taxon>Embryophyta</taxon>
        <taxon>Tracheophyta</taxon>
        <taxon>Spermatophyta</taxon>
        <taxon>Magnoliopsida</taxon>
        <taxon>eudicotyledons</taxon>
        <taxon>Gunneridae</taxon>
        <taxon>Pentapetalae</taxon>
        <taxon>asterids</taxon>
        <taxon>lamiids</taxon>
        <taxon>Lamiales</taxon>
        <taxon>Orobanchaceae</taxon>
        <taxon>Buchnereae</taxon>
        <taxon>Striga</taxon>
    </lineage>
</organism>
<dbReference type="Proteomes" id="UP000325081">
    <property type="component" value="Unassembled WGS sequence"/>
</dbReference>
<evidence type="ECO:0000313" key="2">
    <source>
        <dbReference type="Proteomes" id="UP000325081"/>
    </source>
</evidence>
<name>A0A5A7P903_STRAF</name>